<evidence type="ECO:0008006" key="3">
    <source>
        <dbReference type="Google" id="ProtNLM"/>
    </source>
</evidence>
<proteinExistence type="predicted"/>
<protein>
    <recommendedName>
        <fullName evidence="3">NIF3 1</fullName>
    </recommendedName>
</protein>
<sequence>MTAQPGRGPLDVLVVYVPVGDTDALLDALFAAGAGAVGDYRECAFVTRGTGQFRPLAGATPTIGVVGDLETVAENRVELVLHRALRTEVVAALRAAHPYEEPAFHVLETADLDPA</sequence>
<accession>A0A512CX40</accession>
<keyword evidence="2" id="KW-1185">Reference proteome</keyword>
<dbReference type="Gene3D" id="3.30.70.120">
    <property type="match status" value="1"/>
</dbReference>
<dbReference type="RefSeq" id="WP_147063231.1">
    <property type="nucleotide sequence ID" value="NZ_BAAARO010000021.1"/>
</dbReference>
<dbReference type="AlphaFoldDB" id="A0A512CX40"/>
<comment type="caution">
    <text evidence="1">The sequence shown here is derived from an EMBL/GenBank/DDBJ whole genome shotgun (WGS) entry which is preliminary data.</text>
</comment>
<evidence type="ECO:0000313" key="2">
    <source>
        <dbReference type="Proteomes" id="UP000321534"/>
    </source>
</evidence>
<dbReference type="EMBL" id="BJYX01000002">
    <property type="protein sequence ID" value="GEO28776.1"/>
    <property type="molecule type" value="Genomic_DNA"/>
</dbReference>
<dbReference type="OrthoDB" id="9795763at2"/>
<dbReference type="SUPFAM" id="SSF102705">
    <property type="entry name" value="NIF3 (NGG1p interacting factor 3)-like"/>
    <property type="match status" value="1"/>
</dbReference>
<organism evidence="1 2">
    <name type="scientific">Terrabacter aerolatus</name>
    <dbReference type="NCBI Taxonomy" id="422442"/>
    <lineage>
        <taxon>Bacteria</taxon>
        <taxon>Bacillati</taxon>
        <taxon>Actinomycetota</taxon>
        <taxon>Actinomycetes</taxon>
        <taxon>Micrococcales</taxon>
        <taxon>Intrasporangiaceae</taxon>
        <taxon>Terrabacter</taxon>
    </lineage>
</organism>
<gene>
    <name evidence="1" type="ORF">TAE01_05860</name>
</gene>
<dbReference type="Proteomes" id="UP000321534">
    <property type="component" value="Unassembled WGS sequence"/>
</dbReference>
<dbReference type="PANTHER" id="PTHR41774:SF1">
    <property type="entry name" value="NGG1P INTERACTING FACTOR NIF3"/>
    <property type="match status" value="1"/>
</dbReference>
<dbReference type="InterPro" id="IPR036069">
    <property type="entry name" value="DUF34/NIF3_sf"/>
</dbReference>
<reference evidence="1 2" key="1">
    <citation type="submission" date="2019-07" db="EMBL/GenBank/DDBJ databases">
        <title>Whole genome shotgun sequence of Terrabacter aerolatus NBRC 106305.</title>
        <authorList>
            <person name="Hosoyama A."/>
            <person name="Uohara A."/>
            <person name="Ohji S."/>
            <person name="Ichikawa N."/>
        </authorList>
    </citation>
    <scope>NUCLEOTIDE SEQUENCE [LARGE SCALE GENOMIC DNA]</scope>
    <source>
        <strain evidence="1 2">NBRC 106305</strain>
    </source>
</reference>
<dbReference type="InterPro" id="IPR015867">
    <property type="entry name" value="N-reg_PII/ATP_PRibTrfase_C"/>
</dbReference>
<name>A0A512CX40_9MICO</name>
<dbReference type="PANTHER" id="PTHR41774">
    <property type="match status" value="1"/>
</dbReference>
<evidence type="ECO:0000313" key="1">
    <source>
        <dbReference type="EMBL" id="GEO28776.1"/>
    </source>
</evidence>